<evidence type="ECO:0000313" key="1">
    <source>
        <dbReference type="EMBL" id="WPH01118.1"/>
    </source>
</evidence>
<dbReference type="Gene3D" id="3.40.50.1820">
    <property type="entry name" value="alpha/beta hydrolase"/>
    <property type="match status" value="1"/>
</dbReference>
<evidence type="ECO:0000313" key="2">
    <source>
        <dbReference type="Proteomes" id="UP001303373"/>
    </source>
</evidence>
<dbReference type="PANTHER" id="PTHR31591">
    <property type="entry name" value="UPF0613 PROTEIN PB24D3.06C"/>
    <property type="match status" value="1"/>
</dbReference>
<sequence>MIGPLRLSENKMDSIVFPSASSNPGTLHYIPPNLCAFEPSKPLVGSTNINTLLWIGGIFDTLFSVEYPMVIAHSLGPTWSLVTACLGSAGKSWGVSSVAQDAEDIAAIVSYLKEKRPGGKVVIMGHSTGCQDCMEYTVGPKTAKYPSVDGVILQAGVSDREALAVELPETLLHEANQTALKMCREGKDKEAMPTRFVRPVFGSIAITARRWVDIASPGPDHIGLDDYFSSDLSDDRLKATFGKLKPSTPILIVQGGNDAAIPASVDTQALIDRWSEIVKSGGANVDEVHSGVVLGASHNLNGNPEAVVQDLVRRVVGFIDRLDKNDFPNCNSQESKI</sequence>
<evidence type="ECO:0008006" key="3">
    <source>
        <dbReference type="Google" id="ProtNLM"/>
    </source>
</evidence>
<dbReference type="AlphaFoldDB" id="A0AAQ3M6P7"/>
<reference evidence="1 2" key="1">
    <citation type="submission" date="2023-11" db="EMBL/GenBank/DDBJ databases">
        <title>An acidophilic fungus is an integral part of prey digestion in a carnivorous sundew plant.</title>
        <authorList>
            <person name="Tsai I.J."/>
        </authorList>
    </citation>
    <scope>NUCLEOTIDE SEQUENCE [LARGE SCALE GENOMIC DNA]</scope>
    <source>
        <strain evidence="1">169a</strain>
    </source>
</reference>
<name>A0AAQ3M6P7_9PEZI</name>
<dbReference type="SUPFAM" id="SSF53474">
    <property type="entry name" value="alpha/beta-Hydrolases"/>
    <property type="match status" value="1"/>
</dbReference>
<protein>
    <recommendedName>
        <fullName evidence="3">DUF1749-domain-containing protein</fullName>
    </recommendedName>
</protein>
<gene>
    <name evidence="1" type="ORF">R9X50_00395300</name>
</gene>
<keyword evidence="2" id="KW-1185">Reference proteome</keyword>
<organism evidence="1 2">
    <name type="scientific">Acrodontium crateriforme</name>
    <dbReference type="NCBI Taxonomy" id="150365"/>
    <lineage>
        <taxon>Eukaryota</taxon>
        <taxon>Fungi</taxon>
        <taxon>Dikarya</taxon>
        <taxon>Ascomycota</taxon>
        <taxon>Pezizomycotina</taxon>
        <taxon>Dothideomycetes</taxon>
        <taxon>Dothideomycetidae</taxon>
        <taxon>Mycosphaerellales</taxon>
        <taxon>Teratosphaeriaceae</taxon>
        <taxon>Acrodontium</taxon>
    </lineage>
</organism>
<dbReference type="InterPro" id="IPR029058">
    <property type="entry name" value="AB_hydrolase_fold"/>
</dbReference>
<dbReference type="PANTHER" id="PTHR31591:SF7">
    <property type="entry name" value="DUF1749-DOMAIN-CONTAINING PROTEIN"/>
    <property type="match status" value="1"/>
</dbReference>
<dbReference type="Pfam" id="PF08538">
    <property type="entry name" value="DUF1749"/>
    <property type="match status" value="1"/>
</dbReference>
<dbReference type="EMBL" id="CP138584">
    <property type="protein sequence ID" value="WPH01118.1"/>
    <property type="molecule type" value="Genomic_DNA"/>
</dbReference>
<dbReference type="InterPro" id="IPR013744">
    <property type="entry name" value="SidJ"/>
</dbReference>
<dbReference type="Proteomes" id="UP001303373">
    <property type="component" value="Chromosome 5"/>
</dbReference>
<proteinExistence type="predicted"/>
<accession>A0AAQ3M6P7</accession>